<gene>
    <name evidence="2" type="ORF">UFOVP1648_17</name>
</gene>
<evidence type="ECO:0000313" key="2">
    <source>
        <dbReference type="EMBL" id="CAB4222075.1"/>
    </source>
</evidence>
<sequence>MTIGPDWLIFSVVVVFLSFIMYAGYLWGLEVGLNKGHRTGFDLGKTIGRREVADRGGVK</sequence>
<evidence type="ECO:0000256" key="1">
    <source>
        <dbReference type="SAM" id="Phobius"/>
    </source>
</evidence>
<organism evidence="2">
    <name type="scientific">uncultured Caudovirales phage</name>
    <dbReference type="NCBI Taxonomy" id="2100421"/>
    <lineage>
        <taxon>Viruses</taxon>
        <taxon>Duplodnaviria</taxon>
        <taxon>Heunggongvirae</taxon>
        <taxon>Uroviricota</taxon>
        <taxon>Caudoviricetes</taxon>
        <taxon>Peduoviridae</taxon>
        <taxon>Maltschvirus</taxon>
        <taxon>Maltschvirus maltsch</taxon>
    </lineage>
</organism>
<dbReference type="EMBL" id="LR797520">
    <property type="protein sequence ID" value="CAB4222075.1"/>
    <property type="molecule type" value="Genomic_DNA"/>
</dbReference>
<accession>A0A6J5T2V9</accession>
<feature type="transmembrane region" description="Helical" evidence="1">
    <location>
        <begin position="7"/>
        <end position="27"/>
    </location>
</feature>
<keyword evidence="1" id="KW-0812">Transmembrane</keyword>
<proteinExistence type="predicted"/>
<keyword evidence="1" id="KW-0472">Membrane</keyword>
<name>A0A6J5T2V9_9CAUD</name>
<reference evidence="2" key="1">
    <citation type="submission" date="2020-05" db="EMBL/GenBank/DDBJ databases">
        <authorList>
            <person name="Chiriac C."/>
            <person name="Salcher M."/>
            <person name="Ghai R."/>
            <person name="Kavagutti S V."/>
        </authorList>
    </citation>
    <scope>NUCLEOTIDE SEQUENCE</scope>
</reference>
<keyword evidence="1" id="KW-1133">Transmembrane helix</keyword>
<protein>
    <submittedName>
        <fullName evidence="2">Uncharacterized protein</fullName>
    </submittedName>
</protein>